<sequence>MPLVERWALSLALGCVGRHLRQGMLVGVGLNRQVASRLAEHRLAEWRRLDYAQWRLMLDDSESRQVVAEDGKRYSVVSSAVDDGDGRIRMFVAVDDGGWSALAPLRQDEIMRSDGSLLD</sequence>
<protein>
    <submittedName>
        <fullName evidence="1">Uncharacterized protein</fullName>
    </submittedName>
</protein>
<proteinExistence type="predicted"/>
<dbReference type="EMBL" id="BSDI01000072">
    <property type="protein sequence ID" value="GLI02920.1"/>
    <property type="molecule type" value="Genomic_DNA"/>
</dbReference>
<evidence type="ECO:0000313" key="1">
    <source>
        <dbReference type="EMBL" id="GLI02920.1"/>
    </source>
</evidence>
<comment type="caution">
    <text evidence="1">The sequence shown here is derived from an EMBL/GenBank/DDBJ whole genome shotgun (WGS) entry which is preliminary data.</text>
</comment>
<keyword evidence="2" id="KW-1185">Reference proteome</keyword>
<evidence type="ECO:0000313" key="2">
    <source>
        <dbReference type="Proteomes" id="UP001144280"/>
    </source>
</evidence>
<gene>
    <name evidence="1" type="ORF">Pa4123_81980</name>
</gene>
<name>A0ABQ5R957_9ACTN</name>
<reference evidence="1" key="1">
    <citation type="submission" date="2022-12" db="EMBL/GenBank/DDBJ databases">
        <title>New Phytohabitans aurantiacus sp. RD004123 nov., an actinomycete isolated from soil.</title>
        <authorList>
            <person name="Triningsih D.W."/>
            <person name="Harunari E."/>
            <person name="Igarashi Y."/>
        </authorList>
    </citation>
    <scope>NUCLEOTIDE SEQUENCE</scope>
    <source>
        <strain evidence="1">RD004123</strain>
    </source>
</reference>
<organism evidence="1 2">
    <name type="scientific">Phytohabitans aurantiacus</name>
    <dbReference type="NCBI Taxonomy" id="3016789"/>
    <lineage>
        <taxon>Bacteria</taxon>
        <taxon>Bacillati</taxon>
        <taxon>Actinomycetota</taxon>
        <taxon>Actinomycetes</taxon>
        <taxon>Micromonosporales</taxon>
        <taxon>Micromonosporaceae</taxon>
    </lineage>
</organism>
<accession>A0ABQ5R957</accession>
<dbReference type="Proteomes" id="UP001144280">
    <property type="component" value="Unassembled WGS sequence"/>
</dbReference>